<keyword evidence="3 4" id="KW-0406">Ion transport</keyword>
<dbReference type="Proteomes" id="UP001201020">
    <property type="component" value="Chromosome"/>
</dbReference>
<comment type="similarity">
    <text evidence="1 4">Belongs to the V-ATPase E subunit family.</text>
</comment>
<organism evidence="6">
    <name type="scientific">Candidatus Heimdallarchaeum aukensis</name>
    <dbReference type="NCBI Taxonomy" id="2876573"/>
    <lineage>
        <taxon>Archaea</taxon>
        <taxon>Promethearchaeati</taxon>
        <taxon>Candidatus Heimdallarchaeota</taxon>
        <taxon>Candidatus Heimdallarchaeia (ex Rinke et al. 2021) (nom. nud.)</taxon>
        <taxon>Candidatus Heimdallarchaeales</taxon>
        <taxon>Candidatus Heimdallarchaeaceae</taxon>
        <taxon>Candidatus Heimdallarchaeum</taxon>
    </lineage>
</organism>
<keyword evidence="5" id="KW-0175">Coiled coil</keyword>
<evidence type="ECO:0000313" key="6">
    <source>
        <dbReference type="EMBL" id="UJG40142.1"/>
    </source>
</evidence>
<comment type="subcellular location">
    <subcellularLocation>
        <location evidence="4">Cell membrane</location>
        <topology evidence="4">Peripheral membrane protein</topology>
    </subcellularLocation>
</comment>
<dbReference type="GO" id="GO:0046933">
    <property type="term" value="F:proton-transporting ATP synthase activity, rotational mechanism"/>
    <property type="evidence" value="ECO:0007669"/>
    <property type="project" value="UniProtKB-UniRule"/>
</dbReference>
<evidence type="ECO:0000256" key="1">
    <source>
        <dbReference type="ARBA" id="ARBA00005901"/>
    </source>
</evidence>
<dbReference type="GO" id="GO:0033178">
    <property type="term" value="C:proton-transporting two-sector ATPase complex, catalytic domain"/>
    <property type="evidence" value="ECO:0007669"/>
    <property type="project" value="InterPro"/>
</dbReference>
<evidence type="ECO:0000256" key="2">
    <source>
        <dbReference type="ARBA" id="ARBA00022448"/>
    </source>
</evidence>
<name>A0A9Y1BJY1_9ARCH</name>
<dbReference type="GO" id="GO:0005886">
    <property type="term" value="C:plasma membrane"/>
    <property type="evidence" value="ECO:0007669"/>
    <property type="project" value="UniProtKB-SubCell"/>
</dbReference>
<gene>
    <name evidence="4" type="primary">atpE</name>
    <name evidence="6" type="ORF">K9W45_09890</name>
</gene>
<feature type="coiled-coil region" evidence="5">
    <location>
        <begin position="8"/>
        <end position="58"/>
    </location>
</feature>
<keyword evidence="4" id="KW-1003">Cell membrane</keyword>
<dbReference type="InterPro" id="IPR002842">
    <property type="entry name" value="ATPase_V1_Esu"/>
</dbReference>
<reference evidence="6" key="1">
    <citation type="journal article" date="2022" name="Nat. Microbiol.">
        <title>Unique mobile elements and scalable gene flow at the prokaryote-eukaryote boundary revealed by circularized Asgard archaea genomes.</title>
        <authorList>
            <person name="Wu F."/>
            <person name="Speth D.R."/>
            <person name="Philosof A."/>
            <person name="Cremiere A."/>
            <person name="Narayanan A."/>
            <person name="Barco R.A."/>
            <person name="Connon S.A."/>
            <person name="Amend J.P."/>
            <person name="Antoshechkin I.A."/>
            <person name="Orphan V.J."/>
        </authorList>
    </citation>
    <scope>NUCLEOTIDE SEQUENCE</scope>
    <source>
        <strain evidence="6">PM71</strain>
    </source>
</reference>
<dbReference type="GO" id="GO:0042777">
    <property type="term" value="P:proton motive force-driven plasma membrane ATP synthesis"/>
    <property type="evidence" value="ECO:0007669"/>
    <property type="project" value="UniProtKB-UniRule"/>
</dbReference>
<dbReference type="Pfam" id="PF01991">
    <property type="entry name" value="vATP-synt_E"/>
    <property type="match status" value="1"/>
</dbReference>
<dbReference type="HAMAP" id="MF_00311">
    <property type="entry name" value="ATP_synth_E_arch"/>
    <property type="match status" value="1"/>
</dbReference>
<evidence type="ECO:0000256" key="5">
    <source>
        <dbReference type="SAM" id="Coils"/>
    </source>
</evidence>
<accession>A0A9Y1BJY1</accession>
<dbReference type="PANTHER" id="PTHR45715">
    <property type="entry name" value="ATPASE H+-TRANSPORTING V1 SUBUNIT E1A-RELATED"/>
    <property type="match status" value="1"/>
</dbReference>
<comment type="subunit">
    <text evidence="4">Has multiple subunits with at least A(3), B(3), C, D, E, F, H, I and proteolipid K(x).</text>
</comment>
<dbReference type="EMBL" id="CP084166">
    <property type="protein sequence ID" value="UJG40142.1"/>
    <property type="molecule type" value="Genomic_DNA"/>
</dbReference>
<evidence type="ECO:0000256" key="3">
    <source>
        <dbReference type="ARBA" id="ARBA00023065"/>
    </source>
</evidence>
<dbReference type="Gene3D" id="3.30.2320.30">
    <property type="entry name" value="ATP synthase, E subunit, C-terminal"/>
    <property type="match status" value="1"/>
</dbReference>
<dbReference type="AlphaFoldDB" id="A0A9Y1BJY1"/>
<dbReference type="SUPFAM" id="SSF160527">
    <property type="entry name" value="V-type ATPase subunit E-like"/>
    <property type="match status" value="1"/>
</dbReference>
<dbReference type="GO" id="GO:0046961">
    <property type="term" value="F:proton-transporting ATPase activity, rotational mechanism"/>
    <property type="evidence" value="ECO:0007669"/>
    <property type="project" value="InterPro"/>
</dbReference>
<keyword evidence="4" id="KW-0472">Membrane</keyword>
<proteinExistence type="inferred from homology"/>
<comment type="function">
    <text evidence="4">Component of the A-type ATP synthase that produces ATP from ADP in the presence of a proton gradient across the membrane.</text>
</comment>
<keyword evidence="4" id="KW-0066">ATP synthesis</keyword>
<keyword evidence="4" id="KW-0375">Hydrogen ion transport</keyword>
<protein>
    <recommendedName>
        <fullName evidence="4">A-type ATP synthase subunit E</fullName>
    </recommendedName>
</protein>
<dbReference type="InterPro" id="IPR038495">
    <property type="entry name" value="ATPase_E_C"/>
</dbReference>
<evidence type="ECO:0000256" key="4">
    <source>
        <dbReference type="HAMAP-Rule" id="MF_00311"/>
    </source>
</evidence>
<keyword evidence="2 4" id="KW-0813">Transport</keyword>
<dbReference type="GO" id="GO:0005524">
    <property type="term" value="F:ATP binding"/>
    <property type="evidence" value="ECO:0007669"/>
    <property type="project" value="UniProtKB-UniRule"/>
</dbReference>
<sequence>MTGENESLEIITKIKEKTEKRIQQLLKEKEEEIAKIEAKAEEEIKKRREALIAKAKKEAETALAKEKAIQKLDLDLKLSKQREEIIDEFINKAKSIIEEKVKTKEYEKSLTKIIIESALILDEPSLVIFCKEEDKKIMSPSFLNKISEKIKKEHKKEVNFSIADTFINTIGGVIVETQDKSIRVNNTYEKRIERAVDDLKREIGTMLIS</sequence>